<feature type="domain" description="MmyB-like transcription regulator ligand binding" evidence="1">
    <location>
        <begin position="43"/>
        <end position="214"/>
    </location>
</feature>
<proteinExistence type="predicted"/>
<dbReference type="Gene3D" id="3.30.450.180">
    <property type="match status" value="1"/>
</dbReference>
<evidence type="ECO:0000259" key="1">
    <source>
        <dbReference type="Pfam" id="PF17765"/>
    </source>
</evidence>
<dbReference type="EMBL" id="CP012333">
    <property type="protein sequence ID" value="AKU98307.1"/>
    <property type="molecule type" value="Genomic_DNA"/>
</dbReference>
<dbReference type="InterPro" id="IPR041413">
    <property type="entry name" value="MLTR_LBD"/>
</dbReference>
<name>A0A0K1PXS3_9BACT</name>
<dbReference type="PANTHER" id="PTHR35010:SF4">
    <property type="entry name" value="BLL5781 PROTEIN"/>
    <property type="match status" value="1"/>
</dbReference>
<organism evidence="2 3">
    <name type="scientific">Labilithrix luteola</name>
    <dbReference type="NCBI Taxonomy" id="1391654"/>
    <lineage>
        <taxon>Bacteria</taxon>
        <taxon>Pseudomonadati</taxon>
        <taxon>Myxococcota</taxon>
        <taxon>Polyangia</taxon>
        <taxon>Polyangiales</taxon>
        <taxon>Labilitrichaceae</taxon>
        <taxon>Labilithrix</taxon>
    </lineage>
</organism>
<dbReference type="Pfam" id="PF17765">
    <property type="entry name" value="MLTR_LBD"/>
    <property type="match status" value="1"/>
</dbReference>
<dbReference type="PANTHER" id="PTHR35010">
    <property type="entry name" value="BLL4672 PROTEIN-RELATED"/>
    <property type="match status" value="1"/>
</dbReference>
<accession>A0A0K1PXS3</accession>
<keyword evidence="3" id="KW-1185">Reference proteome</keyword>
<reference evidence="2 3" key="1">
    <citation type="submission" date="2015-08" db="EMBL/GenBank/DDBJ databases">
        <authorList>
            <person name="Babu N.S."/>
            <person name="Beckwith C.J."/>
            <person name="Beseler K.G."/>
            <person name="Brison A."/>
            <person name="Carone J.V."/>
            <person name="Caskin T.P."/>
            <person name="Diamond M."/>
            <person name="Durham M.E."/>
            <person name="Foxe J.M."/>
            <person name="Go M."/>
            <person name="Henderson B.A."/>
            <person name="Jones I.B."/>
            <person name="McGettigan J.A."/>
            <person name="Micheletti S.J."/>
            <person name="Nasrallah M.E."/>
            <person name="Ortiz D."/>
            <person name="Piller C.R."/>
            <person name="Privatt S.R."/>
            <person name="Schneider S.L."/>
            <person name="Sharp S."/>
            <person name="Smith T.C."/>
            <person name="Stanton J.D."/>
            <person name="Ullery H.E."/>
            <person name="Wilson R.J."/>
            <person name="Serrano M.G."/>
            <person name="Buck G."/>
            <person name="Lee V."/>
            <person name="Wang Y."/>
            <person name="Carvalho R."/>
            <person name="Voegtly L."/>
            <person name="Shi R."/>
            <person name="Duckworth R."/>
            <person name="Johnson A."/>
            <person name="Loviza R."/>
            <person name="Walstead R."/>
            <person name="Shah Z."/>
            <person name="Kiflezghi M."/>
            <person name="Wade K."/>
            <person name="Ball S.L."/>
            <person name="Bradley K.W."/>
            <person name="Asai D.J."/>
            <person name="Bowman C.A."/>
            <person name="Russell D.A."/>
            <person name="Pope W.H."/>
            <person name="Jacobs-Sera D."/>
            <person name="Hendrix R.W."/>
            <person name="Hatfull G.F."/>
        </authorList>
    </citation>
    <scope>NUCLEOTIDE SEQUENCE [LARGE SCALE GENOMIC DNA]</scope>
    <source>
        <strain evidence="2 3">DSM 27648</strain>
    </source>
</reference>
<dbReference type="Proteomes" id="UP000064967">
    <property type="component" value="Chromosome"/>
</dbReference>
<dbReference type="AlphaFoldDB" id="A0A0K1PXS3"/>
<evidence type="ECO:0000313" key="3">
    <source>
        <dbReference type="Proteomes" id="UP000064967"/>
    </source>
</evidence>
<protein>
    <submittedName>
        <fullName evidence="2">Transcriptional regulator, XRE family</fullName>
    </submittedName>
</protein>
<dbReference type="STRING" id="1391654.AKJ09_04971"/>
<evidence type="ECO:0000313" key="2">
    <source>
        <dbReference type="EMBL" id="AKU98307.1"/>
    </source>
</evidence>
<dbReference type="KEGG" id="llu:AKJ09_04971"/>
<gene>
    <name evidence="2" type="ORF">AKJ09_04971</name>
</gene>
<sequence>MVLLLGAALDLPLRDRNGLLQAAGFVAAFRDVPLEAPEAASLRRAIDLMLEGIEPNGAVACDRAWNILRMNAAASRLFALFTDVENAPPVVMRNALVATLHPAGLRSSIVNFEAVATLLLDRVRRETTRFADDPALLRLRDELAEIPDLPLPSPISGVADGPFLTVHLRRGDLEARLFTTIATIGTPIDATADDLRIETYFPADEPTQRLVASLTTRTQR</sequence>